<proteinExistence type="predicted"/>
<feature type="compositionally biased region" description="Basic and acidic residues" evidence="1">
    <location>
        <begin position="36"/>
        <end position="52"/>
    </location>
</feature>
<feature type="region of interest" description="Disordered" evidence="1">
    <location>
        <begin position="1"/>
        <end position="52"/>
    </location>
</feature>
<name>A0AAU8AY82_9CAUD</name>
<sequence>MERKNITEVGKPAKTHKKRFTKGSKVRALRRRTNLTKHDKINNVRRQESHKE</sequence>
<evidence type="ECO:0000256" key="1">
    <source>
        <dbReference type="SAM" id="MobiDB-lite"/>
    </source>
</evidence>
<protein>
    <submittedName>
        <fullName evidence="2">Uncharacterized protein</fullName>
    </submittedName>
</protein>
<reference evidence="2" key="1">
    <citation type="submission" date="2024-03" db="EMBL/GenBank/DDBJ databases">
        <title>Diverse circular DNA viruses in blood, oral, and fecal samples of captive lemurs.</title>
        <authorList>
            <person name="Paietta E.N."/>
            <person name="Kraberger S."/>
            <person name="Lund M.C."/>
            <person name="Custer J.M."/>
            <person name="Vargas K.M."/>
            <person name="Ehmke E.E."/>
            <person name="Yoder A.D."/>
            <person name="Varsani A."/>
        </authorList>
    </citation>
    <scope>NUCLEOTIDE SEQUENCE</scope>
    <source>
        <strain evidence="2">Duke_22FF_208</strain>
    </source>
</reference>
<feature type="compositionally biased region" description="Basic residues" evidence="1">
    <location>
        <begin position="13"/>
        <end position="35"/>
    </location>
</feature>
<organism evidence="2">
    <name type="scientific">Dulem virus 37</name>
    <dbReference type="NCBI Taxonomy" id="3145755"/>
    <lineage>
        <taxon>Viruses</taxon>
        <taxon>Duplodnaviria</taxon>
        <taxon>Heunggongvirae</taxon>
        <taxon>Uroviricota</taxon>
        <taxon>Caudoviricetes</taxon>
    </lineage>
</organism>
<accession>A0AAU8AY82</accession>
<dbReference type="EMBL" id="PP511443">
    <property type="protein sequence ID" value="XCD04262.1"/>
    <property type="molecule type" value="Genomic_DNA"/>
</dbReference>
<evidence type="ECO:0000313" key="2">
    <source>
        <dbReference type="EMBL" id="XCD04262.1"/>
    </source>
</evidence>